<dbReference type="PRINTS" id="PR00420">
    <property type="entry name" value="RNGMNOXGNASE"/>
</dbReference>
<dbReference type="GO" id="GO:0071949">
    <property type="term" value="F:FAD binding"/>
    <property type="evidence" value="ECO:0007669"/>
    <property type="project" value="InterPro"/>
</dbReference>
<keyword evidence="2" id="KW-0274">FAD</keyword>
<keyword evidence="3" id="KW-0560">Oxidoreductase</keyword>
<dbReference type="Gene3D" id="3.50.50.60">
    <property type="entry name" value="FAD/NAD(P)-binding domain"/>
    <property type="match status" value="2"/>
</dbReference>
<dbReference type="PANTHER" id="PTHR43476:SF3">
    <property type="entry name" value="FAD-BINDING MONOOXYGENASE"/>
    <property type="match status" value="1"/>
</dbReference>
<evidence type="ECO:0000313" key="5">
    <source>
        <dbReference type="EMBL" id="OJJ05668.1"/>
    </source>
</evidence>
<protein>
    <recommendedName>
        <fullName evidence="4">FAD-binding domain-containing protein</fullName>
    </recommendedName>
</protein>
<dbReference type="Proteomes" id="UP000184073">
    <property type="component" value="Unassembled WGS sequence"/>
</dbReference>
<reference evidence="6" key="1">
    <citation type="journal article" date="2017" name="Genome Biol.">
        <title>Comparative genomics reveals high biological diversity and specific adaptations in the industrially and medically important fungal genus Aspergillus.</title>
        <authorList>
            <person name="de Vries R.P."/>
            <person name="Riley R."/>
            <person name="Wiebenga A."/>
            <person name="Aguilar-Osorio G."/>
            <person name="Amillis S."/>
            <person name="Uchima C.A."/>
            <person name="Anderluh G."/>
            <person name="Asadollahi M."/>
            <person name="Askin M."/>
            <person name="Barry K."/>
            <person name="Battaglia E."/>
            <person name="Bayram O."/>
            <person name="Benocci T."/>
            <person name="Braus-Stromeyer S.A."/>
            <person name="Caldana C."/>
            <person name="Canovas D."/>
            <person name="Cerqueira G.C."/>
            <person name="Chen F."/>
            <person name="Chen W."/>
            <person name="Choi C."/>
            <person name="Clum A."/>
            <person name="Dos Santos R.A."/>
            <person name="Damasio A.R."/>
            <person name="Diallinas G."/>
            <person name="Emri T."/>
            <person name="Fekete E."/>
            <person name="Flipphi M."/>
            <person name="Freyberg S."/>
            <person name="Gallo A."/>
            <person name="Gournas C."/>
            <person name="Habgood R."/>
            <person name="Hainaut M."/>
            <person name="Harispe M.L."/>
            <person name="Henrissat B."/>
            <person name="Hilden K.S."/>
            <person name="Hope R."/>
            <person name="Hossain A."/>
            <person name="Karabika E."/>
            <person name="Karaffa L."/>
            <person name="Karanyi Z."/>
            <person name="Krasevec N."/>
            <person name="Kuo A."/>
            <person name="Kusch H."/>
            <person name="LaButti K."/>
            <person name="Lagendijk E.L."/>
            <person name="Lapidus A."/>
            <person name="Levasseur A."/>
            <person name="Lindquist E."/>
            <person name="Lipzen A."/>
            <person name="Logrieco A.F."/>
            <person name="MacCabe A."/>
            <person name="Maekelae M.R."/>
            <person name="Malavazi I."/>
            <person name="Melin P."/>
            <person name="Meyer V."/>
            <person name="Mielnichuk N."/>
            <person name="Miskei M."/>
            <person name="Molnar A.P."/>
            <person name="Mule G."/>
            <person name="Ngan C.Y."/>
            <person name="Orejas M."/>
            <person name="Orosz E."/>
            <person name="Ouedraogo J.P."/>
            <person name="Overkamp K.M."/>
            <person name="Park H.-S."/>
            <person name="Perrone G."/>
            <person name="Piumi F."/>
            <person name="Punt P.J."/>
            <person name="Ram A.F."/>
            <person name="Ramon A."/>
            <person name="Rauscher S."/>
            <person name="Record E."/>
            <person name="Riano-Pachon D.M."/>
            <person name="Robert V."/>
            <person name="Roehrig J."/>
            <person name="Ruller R."/>
            <person name="Salamov A."/>
            <person name="Salih N.S."/>
            <person name="Samson R.A."/>
            <person name="Sandor E."/>
            <person name="Sanguinetti M."/>
            <person name="Schuetze T."/>
            <person name="Sepcic K."/>
            <person name="Shelest E."/>
            <person name="Sherlock G."/>
            <person name="Sophianopoulou V."/>
            <person name="Squina F.M."/>
            <person name="Sun H."/>
            <person name="Susca A."/>
            <person name="Todd R.B."/>
            <person name="Tsang A."/>
            <person name="Unkles S.E."/>
            <person name="van de Wiele N."/>
            <person name="van Rossen-Uffink D."/>
            <person name="Oliveira J.V."/>
            <person name="Vesth T.C."/>
            <person name="Visser J."/>
            <person name="Yu J.-H."/>
            <person name="Zhou M."/>
            <person name="Andersen M.R."/>
            <person name="Archer D.B."/>
            <person name="Baker S.E."/>
            <person name="Benoit I."/>
            <person name="Brakhage A.A."/>
            <person name="Braus G.H."/>
            <person name="Fischer R."/>
            <person name="Frisvad J.C."/>
            <person name="Goldman G.H."/>
            <person name="Houbraken J."/>
            <person name="Oakley B."/>
            <person name="Pocsi I."/>
            <person name="Scazzocchio C."/>
            <person name="Seiboth B."/>
            <person name="vanKuyk P.A."/>
            <person name="Wortman J."/>
            <person name="Dyer P.S."/>
            <person name="Grigoriev I.V."/>
        </authorList>
    </citation>
    <scope>NUCLEOTIDE SEQUENCE [LARGE SCALE GENOMIC DNA]</scope>
    <source>
        <strain evidence="6">CBS 583.65</strain>
    </source>
</reference>
<dbReference type="PANTHER" id="PTHR43476">
    <property type="entry name" value="3-(3-HYDROXY-PHENYL)PROPIONATE/3-HYDROXYCINNAMIC ACID HYDROXYLASE"/>
    <property type="match status" value="1"/>
</dbReference>
<keyword evidence="6" id="KW-1185">Reference proteome</keyword>
<dbReference type="InterPro" id="IPR050631">
    <property type="entry name" value="PheA/TfdB_FAD_monoxygenase"/>
</dbReference>
<name>A0A1L9PVW6_ASPVE</name>
<evidence type="ECO:0000256" key="1">
    <source>
        <dbReference type="ARBA" id="ARBA00022630"/>
    </source>
</evidence>
<sequence>MSTFDGCESTDVVICGCGPTGALLSSYLGHMSIKHTVLERESGITTDPRGIALDEDGIRLLQGAGIYKQIYTEIGTCMGIFKFIGGTQQDLSREATVEMDFSTTEGGTGHVGFICHKQPTLERHLRDAMTSSGFCQLRSNCTVIEIQQDEAWTYCRYRDEDGEVHSIRSRFFVGADGKTGFTRKKYLEPLGIQMEQAHEAFYDETWVALNWEIALPTQETHPNFPLWSLGHTPEQVYDLFFPSNFRFLCNPKRPSVCGRFGLLSDRLWRFEFVVLDGEDGNEMASFEKTREIIFPYLTHTGQQYGLSQDVQYPEDCIRVLRSRPFRFSARCCNRWSHGRVALCGDAAHVFPPFGGQGIASGFRDAASLAWRLALLCRQDEASSQRHKPVLESWYLERKQQLERSLASTIANGKFVSETNPLKIFLRSCYLFIMNLVPSWRRQLRLGPRKDGMVRYQFSPRMPFIPDLNGGLCLPQVYCKSSSGEVFFTDDIIFNPSKKGLFQLLVYLQTPSELGSARDIISAIERLSRGEIRIDEATYIVEDEDWNPTGVQDMKSVYQLASAAEFAESSLCDGRPEPRYYDMQYLGKALGGSKYVIVRPDRFIFAACRNLEEIESAAGEAAGYLQA</sequence>
<evidence type="ECO:0000256" key="2">
    <source>
        <dbReference type="ARBA" id="ARBA00022827"/>
    </source>
</evidence>
<dbReference type="EMBL" id="KV878133">
    <property type="protein sequence ID" value="OJJ05668.1"/>
    <property type="molecule type" value="Genomic_DNA"/>
</dbReference>
<dbReference type="GO" id="GO:0016491">
    <property type="term" value="F:oxidoreductase activity"/>
    <property type="evidence" value="ECO:0007669"/>
    <property type="project" value="UniProtKB-KW"/>
</dbReference>
<dbReference type="InterPro" id="IPR036188">
    <property type="entry name" value="FAD/NAD-bd_sf"/>
</dbReference>
<feature type="domain" description="FAD-binding" evidence="4">
    <location>
        <begin position="319"/>
        <end position="384"/>
    </location>
</feature>
<proteinExistence type="predicted"/>
<dbReference type="InterPro" id="IPR002938">
    <property type="entry name" value="FAD-bd"/>
</dbReference>
<accession>A0A1L9PVW6</accession>
<evidence type="ECO:0000259" key="4">
    <source>
        <dbReference type="Pfam" id="PF01494"/>
    </source>
</evidence>
<dbReference type="OrthoDB" id="10016252at2759"/>
<keyword evidence="1" id="KW-0285">Flavoprotein</keyword>
<gene>
    <name evidence="5" type="ORF">ASPVEDRAFT_198993</name>
</gene>
<dbReference type="GeneID" id="63724782"/>
<dbReference type="VEuPathDB" id="FungiDB:ASPVEDRAFT_198993"/>
<feature type="domain" description="FAD-binding" evidence="4">
    <location>
        <begin position="10"/>
        <end position="224"/>
    </location>
</feature>
<evidence type="ECO:0000313" key="6">
    <source>
        <dbReference type="Proteomes" id="UP000184073"/>
    </source>
</evidence>
<dbReference type="Pfam" id="PF01494">
    <property type="entry name" value="FAD_binding_3"/>
    <property type="match status" value="2"/>
</dbReference>
<organism evidence="5 6">
    <name type="scientific">Aspergillus versicolor CBS 583.65</name>
    <dbReference type="NCBI Taxonomy" id="1036611"/>
    <lineage>
        <taxon>Eukaryota</taxon>
        <taxon>Fungi</taxon>
        <taxon>Dikarya</taxon>
        <taxon>Ascomycota</taxon>
        <taxon>Pezizomycotina</taxon>
        <taxon>Eurotiomycetes</taxon>
        <taxon>Eurotiomycetidae</taxon>
        <taxon>Eurotiales</taxon>
        <taxon>Aspergillaceae</taxon>
        <taxon>Aspergillus</taxon>
        <taxon>Aspergillus subgen. Nidulantes</taxon>
    </lineage>
</organism>
<dbReference type="RefSeq" id="XP_040671430.1">
    <property type="nucleotide sequence ID" value="XM_040809271.1"/>
</dbReference>
<evidence type="ECO:0000256" key="3">
    <source>
        <dbReference type="ARBA" id="ARBA00023002"/>
    </source>
</evidence>
<dbReference type="SUPFAM" id="SSF51905">
    <property type="entry name" value="FAD/NAD(P)-binding domain"/>
    <property type="match status" value="1"/>
</dbReference>
<dbReference type="STRING" id="1036611.A0A1L9PVW6"/>
<dbReference type="AlphaFoldDB" id="A0A1L9PVW6"/>